<dbReference type="Gene3D" id="3.90.1720.10">
    <property type="entry name" value="endopeptidase domain like (from Nostoc punctiforme)"/>
    <property type="match status" value="1"/>
</dbReference>
<dbReference type="GO" id="GO:0008234">
    <property type="term" value="F:cysteine-type peptidase activity"/>
    <property type="evidence" value="ECO:0007669"/>
    <property type="project" value="UniProtKB-KW"/>
</dbReference>
<evidence type="ECO:0000256" key="4">
    <source>
        <dbReference type="ARBA" id="ARBA00022807"/>
    </source>
</evidence>
<evidence type="ECO:0000313" key="7">
    <source>
        <dbReference type="Proteomes" id="UP000313849"/>
    </source>
</evidence>
<comment type="similarity">
    <text evidence="1">Belongs to the peptidase C40 family.</text>
</comment>
<protein>
    <recommendedName>
        <fullName evidence="5">NlpC/P60 domain-containing protein</fullName>
    </recommendedName>
</protein>
<dbReference type="EMBL" id="VENP01000037">
    <property type="protein sequence ID" value="TNU73660.1"/>
    <property type="molecule type" value="Genomic_DNA"/>
</dbReference>
<keyword evidence="7" id="KW-1185">Reference proteome</keyword>
<dbReference type="PROSITE" id="PS51935">
    <property type="entry name" value="NLPC_P60"/>
    <property type="match status" value="1"/>
</dbReference>
<dbReference type="Pfam" id="PF00877">
    <property type="entry name" value="NLPC_P60"/>
    <property type="match status" value="1"/>
</dbReference>
<dbReference type="InterPro" id="IPR000064">
    <property type="entry name" value="NLP_P60_dom"/>
</dbReference>
<keyword evidence="4" id="KW-0788">Thiol protease</keyword>
<dbReference type="PANTHER" id="PTHR47053">
    <property type="entry name" value="MUREIN DD-ENDOPEPTIDASE MEPH-RELATED"/>
    <property type="match status" value="1"/>
</dbReference>
<keyword evidence="2" id="KW-0645">Protease</keyword>
<reference evidence="6 7" key="1">
    <citation type="submission" date="2019-06" db="EMBL/GenBank/DDBJ databases">
        <title>Draft genome sequence of Miniimonas arenae KCTC 19750T isolated from sea sand.</title>
        <authorList>
            <person name="Park S.-J."/>
        </authorList>
    </citation>
    <scope>NUCLEOTIDE SEQUENCE [LARGE SCALE GENOMIC DNA]</scope>
    <source>
        <strain evidence="6 7">KCTC 19750</strain>
    </source>
</reference>
<evidence type="ECO:0000259" key="5">
    <source>
        <dbReference type="PROSITE" id="PS51935"/>
    </source>
</evidence>
<evidence type="ECO:0000256" key="3">
    <source>
        <dbReference type="ARBA" id="ARBA00022801"/>
    </source>
</evidence>
<sequence>MSAAPAIDGSLASAVVAEAFKYIGTPYVSGGASPSGFDCSGFLQYVFAQVGVSLPRTSSAQAAAGYRVSASEARAGDLIYQPGHIGIYLGDGQHIAARSPGTPLKAGPVYMTSPQYIRVLG</sequence>
<name>A0A5C5BA08_9MICO</name>
<dbReference type="OrthoDB" id="9815778at2"/>
<evidence type="ECO:0000256" key="1">
    <source>
        <dbReference type="ARBA" id="ARBA00007074"/>
    </source>
</evidence>
<proteinExistence type="inferred from homology"/>
<dbReference type="InterPro" id="IPR051202">
    <property type="entry name" value="Peptidase_C40"/>
</dbReference>
<dbReference type="AlphaFoldDB" id="A0A5C5BA08"/>
<dbReference type="SUPFAM" id="SSF54001">
    <property type="entry name" value="Cysteine proteinases"/>
    <property type="match status" value="1"/>
</dbReference>
<organism evidence="6 7">
    <name type="scientific">Miniimonas arenae</name>
    <dbReference type="NCBI Taxonomy" id="676201"/>
    <lineage>
        <taxon>Bacteria</taxon>
        <taxon>Bacillati</taxon>
        <taxon>Actinomycetota</taxon>
        <taxon>Actinomycetes</taxon>
        <taxon>Micrococcales</taxon>
        <taxon>Beutenbergiaceae</taxon>
        <taxon>Miniimonas</taxon>
    </lineage>
</organism>
<dbReference type="Proteomes" id="UP000313849">
    <property type="component" value="Unassembled WGS sequence"/>
</dbReference>
<dbReference type="GO" id="GO:0006508">
    <property type="term" value="P:proteolysis"/>
    <property type="evidence" value="ECO:0007669"/>
    <property type="project" value="UniProtKB-KW"/>
</dbReference>
<keyword evidence="3" id="KW-0378">Hydrolase</keyword>
<accession>A0A5C5BA08</accession>
<dbReference type="PANTHER" id="PTHR47053:SF1">
    <property type="entry name" value="MUREIN DD-ENDOPEPTIDASE MEPH-RELATED"/>
    <property type="match status" value="1"/>
</dbReference>
<evidence type="ECO:0000256" key="2">
    <source>
        <dbReference type="ARBA" id="ARBA00022670"/>
    </source>
</evidence>
<comment type="caution">
    <text evidence="6">The sequence shown here is derived from an EMBL/GenBank/DDBJ whole genome shotgun (WGS) entry which is preliminary data.</text>
</comment>
<dbReference type="InterPro" id="IPR038765">
    <property type="entry name" value="Papain-like_cys_pep_sf"/>
</dbReference>
<feature type="domain" description="NlpC/P60" evidence="5">
    <location>
        <begin position="9"/>
        <end position="121"/>
    </location>
</feature>
<gene>
    <name evidence="6" type="ORF">FH969_10285</name>
</gene>
<evidence type="ECO:0000313" key="6">
    <source>
        <dbReference type="EMBL" id="TNU73660.1"/>
    </source>
</evidence>